<gene>
    <name evidence="3" type="ORF">R5W23_003434</name>
</gene>
<feature type="compositionally biased region" description="Basic and acidic residues" evidence="1">
    <location>
        <begin position="1004"/>
        <end position="1013"/>
    </location>
</feature>
<feature type="compositionally biased region" description="Basic and acidic residues" evidence="1">
    <location>
        <begin position="551"/>
        <end position="587"/>
    </location>
</feature>
<evidence type="ECO:0000313" key="3">
    <source>
        <dbReference type="EMBL" id="MDY3562003.1"/>
    </source>
</evidence>
<dbReference type="EMBL" id="JAXBLV010000204">
    <property type="protein sequence ID" value="MDY3562003.1"/>
    <property type="molecule type" value="Genomic_DNA"/>
</dbReference>
<feature type="compositionally biased region" description="Basic and acidic residues" evidence="1">
    <location>
        <begin position="601"/>
        <end position="619"/>
    </location>
</feature>
<reference evidence="4" key="1">
    <citation type="journal article" date="2023" name="Mar. Drugs">
        <title>Gemmata algarum, a Novel Planctomycete Isolated from an Algal Mat, Displays Antimicrobial Activity.</title>
        <authorList>
            <person name="Kumar G."/>
            <person name="Kallscheuer N."/>
            <person name="Kashif M."/>
            <person name="Ahamad S."/>
            <person name="Jagadeeshwari U."/>
            <person name="Pannikurungottu S."/>
            <person name="Haufschild T."/>
            <person name="Kabuu M."/>
            <person name="Sasikala C."/>
            <person name="Jogler C."/>
            <person name="Ramana C."/>
        </authorList>
    </citation>
    <scope>NUCLEOTIDE SEQUENCE [LARGE SCALE GENOMIC DNA]</scope>
    <source>
        <strain evidence="4">JC673</strain>
    </source>
</reference>
<feature type="compositionally biased region" description="Basic and acidic residues" evidence="1">
    <location>
        <begin position="986"/>
        <end position="995"/>
    </location>
</feature>
<feature type="transmembrane region" description="Helical" evidence="2">
    <location>
        <begin position="70"/>
        <end position="89"/>
    </location>
</feature>
<feature type="compositionally biased region" description="Basic and acidic residues" evidence="1">
    <location>
        <begin position="1191"/>
        <end position="1249"/>
    </location>
</feature>
<feature type="region of interest" description="Disordered" evidence="1">
    <location>
        <begin position="1492"/>
        <end position="1551"/>
    </location>
</feature>
<evidence type="ECO:0000313" key="4">
    <source>
        <dbReference type="Proteomes" id="UP001272242"/>
    </source>
</evidence>
<keyword evidence="2" id="KW-0812">Transmembrane</keyword>
<keyword evidence="2" id="KW-0472">Membrane</keyword>
<evidence type="ECO:0000256" key="1">
    <source>
        <dbReference type="SAM" id="MobiDB-lite"/>
    </source>
</evidence>
<keyword evidence="2" id="KW-1133">Transmembrane helix</keyword>
<proteinExistence type="predicted"/>
<feature type="compositionally biased region" description="Basic and acidic residues" evidence="1">
    <location>
        <begin position="1158"/>
        <end position="1183"/>
    </location>
</feature>
<feature type="compositionally biased region" description="Basic and acidic residues" evidence="1">
    <location>
        <begin position="1092"/>
        <end position="1150"/>
    </location>
</feature>
<sequence length="1561" mass="169309">MAAVLEPKDPKESAAKLGSQVDEQLAQATTRIRAHDLAFGALVLVAFVLAYATAVILLDKFFNLPQWLRQLSLLGFVGALAGITYLTIVNPLRKKINPLYAAKQVEGTIEDAKNSVTGYVDAQQKGTLNATVKAALASRAAKSVAKADVNKAVDHRSLLYLGGGAIALALTLAVLFFVFRPSQFGSLLTRAFVPFTSTPLATRTQIKLTKPEPAEPTITEGQTVTVAVHIGGKVPRTDSPERVRLLIRHNPADPNYIEVPMVEAETSRDFELRVPNHHVQNGFWYKVAAGDDQTDEYKVTVRSLPLFTHFQATYESPKYLRRKAETINSPLIQGYRGTTVTLTAQTNHDVRDGAMVIEPGGAVVAGTTTADDPKALQFRFKLKESGRYRLTYTTTDGEKSAEPFVSTIVVQNDAAPTLVIDKPEEEEVTVPANGPLVIDGKIGDDFGIDTITLKMRLTGAAARDLLDRPFLYGKSKSFKREKDGTYPTDVQYKGSVNFAEPMNDPAGVPFEAKPDMVIEYWLEATDNCTEPKPNVGRSAVKRVRLGPPVVEEPKKQELKQQNNDRKNEEKKHNEDQQQKLEQEKRDQPQNGGQQQQNGEQQPKEGEPKKGDATPKRDGNDPMGENPPPKENGQPNKPEGKQDGSGGKADGTPDKGSNEGNPMPKGAGAKSDNPSKGMNDAQPNPMQPNDPNGTGTGGMNQSETAPPPKTPEEKDLQNKAEQLKNAIEEENKSPSSAKPNETPSPQERTDPAQNKPKNDSGNAGGMAEQKPEQKPDPMQPEKGTAASGKPEGNPEKSPEPSTAKPDGSKQPDTKSGAEPKNGAPSEPRNEPIENAPGTEKAQPQAGQSATKEPKEANPKQDQSAGGSAKPSTSRDADQPPMGAPNPGEKSDPAADAGSKAKPTPDPARGAEKPADPKGRTAPPEAKGETKPEGGEAKPDKAPPAGESKGMPPKEDAMNPGAGMGQPEAKPEPDGANQPQKPNGTRAAETKPQKPDAKNPPTGGAGDEKGDESNGEKPAPNNASKPQGGAGNGTPKDKKPSEQELKEFEEAAKNLTSPDEQKKADARNKLDKAMGQEKRKELEKLANDLQSPDENTRKDAERKLDNLKKEAQKEAADKKSGTDGKKDGTGNKPGDAPKLDEKQMKEMADAMKDLQSGNEQQKDAARNKLDKAMGQEKRKELEKLANDLQSPDENTRKDAERKLDNLKKEAQKEAADKKSGTDGKKDGTGNKPGDAPKLDEKQMKEMADAMKDLQSGNEQQKADARKKLDKAVGEQARKEAEQLMNDLKSDNKDTRAAAEQKLNDLKKELDKRVAEENAKKNGESGKGKEPIDDPNAQKDKERAKGQELSKEELDALTKKAQDLQSKDQKTREQAEKELDDKIGKENRERLQEKMKGQQPGTPEQEQKLREQVEQHAKNHANQPQGTPGNRPAGSVPTKEAMEEDARNRLKTAELQLDQFEKKRYDEAFKRKQGFTDAEYEKFLRGYEKHVEKLRDDVNKGSASGEKAPPKGPAEPDRPITAGSGGKVQGRPGMSSGTAGTVTTEPPGFENLRLKFEKLLNEKK</sequence>
<feature type="compositionally biased region" description="Basic and acidic residues" evidence="1">
    <location>
        <begin position="1057"/>
        <end position="1084"/>
    </location>
</feature>
<feature type="compositionally biased region" description="Basic and acidic residues" evidence="1">
    <location>
        <begin position="709"/>
        <end position="731"/>
    </location>
</feature>
<feature type="compositionally biased region" description="Basic and acidic residues" evidence="1">
    <location>
        <begin position="924"/>
        <end position="939"/>
    </location>
</feature>
<feature type="compositionally biased region" description="Polar residues" evidence="1">
    <location>
        <begin position="858"/>
        <end position="870"/>
    </location>
</feature>
<accession>A0ABU5F6R5</accession>
<feature type="transmembrane region" description="Helical" evidence="2">
    <location>
        <begin position="158"/>
        <end position="179"/>
    </location>
</feature>
<feature type="compositionally biased region" description="Basic and acidic residues" evidence="1">
    <location>
        <begin position="907"/>
        <end position="917"/>
    </location>
</feature>
<feature type="compositionally biased region" description="Polar residues" evidence="1">
    <location>
        <begin position="671"/>
        <end position="692"/>
    </location>
</feature>
<feature type="compositionally biased region" description="Basic and acidic residues" evidence="1">
    <location>
        <begin position="1258"/>
        <end position="1393"/>
    </location>
</feature>
<dbReference type="RefSeq" id="WP_320688336.1">
    <property type="nucleotide sequence ID" value="NZ_JAXBLV010000204.1"/>
</dbReference>
<protein>
    <submittedName>
        <fullName evidence="3">Uncharacterized protein</fullName>
    </submittedName>
</protein>
<feature type="compositionally biased region" description="Low complexity" evidence="1">
    <location>
        <begin position="588"/>
        <end position="600"/>
    </location>
</feature>
<feature type="compositionally biased region" description="Polar residues" evidence="1">
    <location>
        <begin position="1532"/>
        <end position="1541"/>
    </location>
</feature>
<keyword evidence="4" id="KW-1185">Reference proteome</keyword>
<feature type="compositionally biased region" description="Polar residues" evidence="1">
    <location>
        <begin position="732"/>
        <end position="745"/>
    </location>
</feature>
<feature type="compositionally biased region" description="Basic and acidic residues" evidence="1">
    <location>
        <begin position="1402"/>
        <end position="1414"/>
    </location>
</feature>
<feature type="region of interest" description="Disordered" evidence="1">
    <location>
        <begin position="527"/>
        <end position="1454"/>
    </location>
</feature>
<feature type="compositionally biased region" description="Basic and acidic residues" evidence="1">
    <location>
        <begin position="1437"/>
        <end position="1449"/>
    </location>
</feature>
<name>A0ABU5F6R5_9BACT</name>
<evidence type="ECO:0000256" key="2">
    <source>
        <dbReference type="SAM" id="Phobius"/>
    </source>
</evidence>
<feature type="compositionally biased region" description="Basic and acidic residues" evidence="1">
    <location>
        <begin position="1033"/>
        <end position="1050"/>
    </location>
</feature>
<organism evidence="3 4">
    <name type="scientific">Gemmata algarum</name>
    <dbReference type="NCBI Taxonomy" id="2975278"/>
    <lineage>
        <taxon>Bacteria</taxon>
        <taxon>Pseudomonadati</taxon>
        <taxon>Planctomycetota</taxon>
        <taxon>Planctomycetia</taxon>
        <taxon>Gemmatales</taxon>
        <taxon>Gemmataceae</taxon>
        <taxon>Gemmata</taxon>
    </lineage>
</organism>
<comment type="caution">
    <text evidence="3">The sequence shown here is derived from an EMBL/GenBank/DDBJ whole genome shotgun (WGS) entry which is preliminary data.</text>
</comment>
<feature type="compositionally biased region" description="Basic and acidic residues" evidence="1">
    <location>
        <begin position="805"/>
        <end position="816"/>
    </location>
</feature>
<dbReference type="Proteomes" id="UP001272242">
    <property type="component" value="Unassembled WGS sequence"/>
</dbReference>
<feature type="transmembrane region" description="Helical" evidence="2">
    <location>
        <begin position="37"/>
        <end position="58"/>
    </location>
</feature>